<reference evidence="3 4" key="1">
    <citation type="submission" date="2015-07" db="EMBL/GenBank/DDBJ databases">
        <title>The genome of Habropoda laboriosa.</title>
        <authorList>
            <person name="Pan H."/>
            <person name="Kapheim K."/>
        </authorList>
    </citation>
    <scope>NUCLEOTIDE SEQUENCE [LARGE SCALE GENOMIC DNA]</scope>
    <source>
        <strain evidence="3">0110345459</strain>
    </source>
</reference>
<dbReference type="OrthoDB" id="6510765at2759"/>
<evidence type="ECO:0000256" key="2">
    <source>
        <dbReference type="PROSITE-ProRule" id="PRU00497"/>
    </source>
</evidence>
<proteinExistence type="predicted"/>
<dbReference type="GO" id="GO:0005615">
    <property type="term" value="C:extracellular space"/>
    <property type="evidence" value="ECO:0007669"/>
    <property type="project" value="TreeGrafter"/>
</dbReference>
<dbReference type="PRINTS" id="PR00947">
    <property type="entry name" value="CUTICLE"/>
</dbReference>
<dbReference type="PROSITE" id="PS51155">
    <property type="entry name" value="CHIT_BIND_RR_2"/>
    <property type="match status" value="1"/>
</dbReference>
<sequence>MRWRINGFIKLLSLPTGQDLEKYLNDVKFRNPDPVYGGLFPLGVVQKPFFLRLTLHDFQFALIWAVVAIAAVQHAYAGHAHSFAHYHGPVEGPAEEVSVHGKHGHHHIGYVAYPKYEFSYGVDDHHTGDHHGQTEHRNGKNVAGEYTVKEPGGNVRTVKYHADPHGGFFAYVHNSDGNNHEGGSYGGHGGSEGHSGYY</sequence>
<gene>
    <name evidence="3" type="ORF">WH47_12186</name>
</gene>
<dbReference type="PANTHER" id="PTHR12236">
    <property type="entry name" value="STRUCTURAL CONTITUENT OF CUTICLE"/>
    <property type="match status" value="1"/>
</dbReference>
<dbReference type="InterPro" id="IPR051217">
    <property type="entry name" value="Insect_Cuticle_Struc_Prot"/>
</dbReference>
<protein>
    <submittedName>
        <fullName evidence="3">Cuticle protein 8</fullName>
    </submittedName>
</protein>
<dbReference type="GO" id="GO:0031012">
    <property type="term" value="C:extracellular matrix"/>
    <property type="evidence" value="ECO:0007669"/>
    <property type="project" value="TreeGrafter"/>
</dbReference>
<dbReference type="EMBL" id="KQ414618">
    <property type="protein sequence ID" value="KOC67856.1"/>
    <property type="molecule type" value="Genomic_DNA"/>
</dbReference>
<dbReference type="InterPro" id="IPR000618">
    <property type="entry name" value="Insect_cuticle"/>
</dbReference>
<dbReference type="STRING" id="597456.A0A0L7RAU1"/>
<keyword evidence="1 2" id="KW-0193">Cuticle</keyword>
<dbReference type="Proteomes" id="UP000053825">
    <property type="component" value="Unassembled WGS sequence"/>
</dbReference>
<accession>A0A0L7RAU1</accession>
<dbReference type="GO" id="GO:0042302">
    <property type="term" value="F:structural constituent of cuticle"/>
    <property type="evidence" value="ECO:0007669"/>
    <property type="project" value="UniProtKB-UniRule"/>
</dbReference>
<keyword evidence="4" id="KW-1185">Reference proteome</keyword>
<name>A0A0L7RAU1_9HYME</name>
<dbReference type="Pfam" id="PF00379">
    <property type="entry name" value="Chitin_bind_4"/>
    <property type="match status" value="1"/>
</dbReference>
<dbReference type="AlphaFoldDB" id="A0A0L7RAU1"/>
<organism evidence="3 4">
    <name type="scientific">Habropoda laboriosa</name>
    <dbReference type="NCBI Taxonomy" id="597456"/>
    <lineage>
        <taxon>Eukaryota</taxon>
        <taxon>Metazoa</taxon>
        <taxon>Ecdysozoa</taxon>
        <taxon>Arthropoda</taxon>
        <taxon>Hexapoda</taxon>
        <taxon>Insecta</taxon>
        <taxon>Pterygota</taxon>
        <taxon>Neoptera</taxon>
        <taxon>Endopterygota</taxon>
        <taxon>Hymenoptera</taxon>
        <taxon>Apocrita</taxon>
        <taxon>Aculeata</taxon>
        <taxon>Apoidea</taxon>
        <taxon>Anthophila</taxon>
        <taxon>Apidae</taxon>
        <taxon>Habropoda</taxon>
    </lineage>
</organism>
<evidence type="ECO:0000313" key="4">
    <source>
        <dbReference type="Proteomes" id="UP000053825"/>
    </source>
</evidence>
<evidence type="ECO:0000256" key="1">
    <source>
        <dbReference type="ARBA" id="ARBA00022460"/>
    </source>
</evidence>
<evidence type="ECO:0000313" key="3">
    <source>
        <dbReference type="EMBL" id="KOC67856.1"/>
    </source>
</evidence>
<dbReference type="PANTHER" id="PTHR12236:SF95">
    <property type="entry name" value="CUTICULAR PROTEIN 76BD, ISOFORM C-RELATED"/>
    <property type="match status" value="1"/>
</dbReference>